<name>A0AAD5S5K5_9FUNG</name>
<feature type="region of interest" description="Disordered" evidence="2">
    <location>
        <begin position="598"/>
        <end position="622"/>
    </location>
</feature>
<feature type="region of interest" description="Disordered" evidence="2">
    <location>
        <begin position="1"/>
        <end position="32"/>
    </location>
</feature>
<evidence type="ECO:0000256" key="2">
    <source>
        <dbReference type="SAM" id="MobiDB-lite"/>
    </source>
</evidence>
<dbReference type="SUPFAM" id="SSF103107">
    <property type="entry name" value="Hypothetical protein c14orf129, hspc210"/>
    <property type="match status" value="1"/>
</dbReference>
<keyword evidence="1" id="KW-0963">Cytoplasm</keyword>
<feature type="compositionally biased region" description="Polar residues" evidence="2">
    <location>
        <begin position="1"/>
        <end position="13"/>
    </location>
</feature>
<dbReference type="InterPro" id="IPR011990">
    <property type="entry name" value="TPR-like_helical_dom_sf"/>
</dbReference>
<dbReference type="PANTHER" id="PTHR12601:SF6">
    <property type="entry name" value="CLUSTERED MITOCHONDRIA PROTEIN HOMOLOG"/>
    <property type="match status" value="1"/>
</dbReference>
<organism evidence="4 5">
    <name type="scientific">Rhizophlyctis rosea</name>
    <dbReference type="NCBI Taxonomy" id="64517"/>
    <lineage>
        <taxon>Eukaryota</taxon>
        <taxon>Fungi</taxon>
        <taxon>Fungi incertae sedis</taxon>
        <taxon>Chytridiomycota</taxon>
        <taxon>Chytridiomycota incertae sedis</taxon>
        <taxon>Chytridiomycetes</taxon>
        <taxon>Rhizophlyctidales</taxon>
        <taxon>Rhizophlyctidaceae</taxon>
        <taxon>Rhizophlyctis</taxon>
    </lineage>
</organism>
<dbReference type="PROSITE" id="PS51823">
    <property type="entry name" value="CLU"/>
    <property type="match status" value="1"/>
</dbReference>
<feature type="compositionally biased region" description="Basic and acidic residues" evidence="2">
    <location>
        <begin position="1102"/>
        <end position="1114"/>
    </location>
</feature>
<dbReference type="InterPro" id="IPR033646">
    <property type="entry name" value="CLU-central"/>
</dbReference>
<dbReference type="CDD" id="cd15466">
    <property type="entry name" value="CLU-central"/>
    <property type="match status" value="1"/>
</dbReference>
<dbReference type="InterPro" id="IPR028275">
    <property type="entry name" value="CLU_N"/>
</dbReference>
<protein>
    <submittedName>
        <fullName evidence="4">Intracellular distribution of mitochondria</fullName>
    </submittedName>
</protein>
<dbReference type="Proteomes" id="UP001212841">
    <property type="component" value="Unassembled WGS sequence"/>
</dbReference>
<evidence type="ECO:0000313" key="5">
    <source>
        <dbReference type="Proteomes" id="UP001212841"/>
    </source>
</evidence>
<sequence length="1164" mass="129966">MTSDHLNDPNTEADSVVESKEKKVVEGGVPTEVPEGELSEEAKAELEAVVEEQTFWLTVLLPNNQGKLKTMVVHAHTTVQDVRQFVFDSPDAQFYTCFHFTFNGERVNELADLSEIEGFTPESQLQLVEEAYNDREVRVHITRLRELLTNFQPAVPTLGVDQAIAYLPAVGGNVDLLSGTPSPEKKKNGKKPNGKAKTDTSGQTAFQRYSFDPADHQSLSDLLPEADDRWEQCLLSMTLSTWNPPPYTRRMAGDLLYLTVQTLEKETVHITCSASGFYVNQSTATDFDPAPRPKSCHSHNLPTTLSRVSLLFATRFTRIHDAVGRRHPYEYIITSAPSYPWMVRPRDHHSDQGRTMDLLLNSMEALEGFSARDWNEDLQTARELPVTTPQERVARDSAIAKAHADFVEAATRGVVSIVGGSVPSMNPMDPISQQMYIHNNIFFSQQAPDQFEQVGGKAASHVAVSKDVDGAHLVANLEIEGLHTLGTAVIDYKGSRIVAQTIIPGIFRKIPGQDNSVLYGSVDSGKLVSSDKEFHNIARKIAKPLHLAEHGVVDDKGVEHKLITSVESKGIMGADGRRYLLDLYRVTPVDIVFQEEEVKEEEVKEEEEEKADGEPSEEVAGKSELEAQVTKFQMVLNPDVFTPIKTTGSEEEIKAQEEAVREASSFLNSVSISRLVAEVLDNTGNTMLDGEALTSAFHRAGINMRYLGKVMKFLDEHAEFRADYFKALCIQEMVARSAKHILRELLEETPAYLVADCISHFLNCVFARPETTITYQCTSIHKKLAAKQPFATLTPTEVHSRIQKDAAKCFRYEIPADFYLQRRIPTLRSICLKVGIQILAKDYVWDGEKPIFAMEDIVNVYPVVKHGEPRAAFAEEAMDHGRVSLAQNQRETGIELLKEAASIYEQVLGPVHPDTARPYQTLAMLSHHEKDHESAKSWQRKALLVKERTSGFDNAETLQAYINLGYFEYLSGNAYLGLKYMHHALKLWEVSTAGGLHGDTASTYTNVGSVLQSLRDYEHSNRFYEKASELYGTLLGQENPMTIVSYDSLVKGYFLQQDFRKALAMQKTVWNYYKEHLGEDTERTKEAELALQALTQHALAQARREKQDAQDKVKKSSPKTKPVASGSTSPKPPVTEDERSLDSLLKFLGERPGGSGKGKKKGGK</sequence>
<feature type="region of interest" description="Disordered" evidence="2">
    <location>
        <begin position="177"/>
        <end position="202"/>
    </location>
</feature>
<proteinExistence type="predicted"/>
<comment type="caution">
    <text evidence="4">The sequence shown here is derived from an EMBL/GenBank/DDBJ whole genome shotgun (WGS) entry which is preliminary data.</text>
</comment>
<dbReference type="Pfam" id="PF13236">
    <property type="entry name" value="CLU"/>
    <property type="match status" value="1"/>
</dbReference>
<dbReference type="InterPro" id="IPR027523">
    <property type="entry name" value="CLU_prot"/>
</dbReference>
<evidence type="ECO:0000259" key="3">
    <source>
        <dbReference type="PROSITE" id="PS51823"/>
    </source>
</evidence>
<feature type="domain" description="Clu" evidence="3">
    <location>
        <begin position="346"/>
        <end position="594"/>
    </location>
</feature>
<dbReference type="PANTHER" id="PTHR12601">
    <property type="entry name" value="EUKARYOTIC TRANSLATION INITIATION FACTOR 3 SUBUNIT EIF-3"/>
    <property type="match status" value="1"/>
</dbReference>
<dbReference type="AlphaFoldDB" id="A0AAD5S5K5"/>
<accession>A0AAD5S5K5</accession>
<dbReference type="GO" id="GO:0048312">
    <property type="term" value="P:intracellular distribution of mitochondria"/>
    <property type="evidence" value="ECO:0007669"/>
    <property type="project" value="TreeGrafter"/>
</dbReference>
<dbReference type="GO" id="GO:0003729">
    <property type="term" value="F:mRNA binding"/>
    <property type="evidence" value="ECO:0007669"/>
    <property type="project" value="TreeGrafter"/>
</dbReference>
<dbReference type="GO" id="GO:0005737">
    <property type="term" value="C:cytoplasm"/>
    <property type="evidence" value="ECO:0007669"/>
    <property type="project" value="TreeGrafter"/>
</dbReference>
<feature type="region of interest" description="Disordered" evidence="2">
    <location>
        <begin position="1099"/>
        <end position="1164"/>
    </location>
</feature>
<evidence type="ECO:0000313" key="4">
    <source>
        <dbReference type="EMBL" id="KAJ3046980.1"/>
    </source>
</evidence>
<reference evidence="4" key="1">
    <citation type="submission" date="2020-05" db="EMBL/GenBank/DDBJ databases">
        <title>Phylogenomic resolution of chytrid fungi.</title>
        <authorList>
            <person name="Stajich J.E."/>
            <person name="Amses K."/>
            <person name="Simmons R."/>
            <person name="Seto K."/>
            <person name="Myers J."/>
            <person name="Bonds A."/>
            <person name="Quandt C.A."/>
            <person name="Barry K."/>
            <person name="Liu P."/>
            <person name="Grigoriev I."/>
            <person name="Longcore J.E."/>
            <person name="James T.Y."/>
        </authorList>
    </citation>
    <scope>NUCLEOTIDE SEQUENCE</scope>
    <source>
        <strain evidence="4">JEL0318</strain>
    </source>
</reference>
<keyword evidence="5" id="KW-1185">Reference proteome</keyword>
<dbReference type="SUPFAM" id="SSF81901">
    <property type="entry name" value="HCP-like"/>
    <property type="match status" value="1"/>
</dbReference>
<dbReference type="InterPro" id="IPR023231">
    <property type="entry name" value="GSKIP_dom_sf"/>
</dbReference>
<dbReference type="Pfam" id="PF15044">
    <property type="entry name" value="CLU_N"/>
    <property type="match status" value="1"/>
</dbReference>
<dbReference type="EMBL" id="JADGJD010001051">
    <property type="protein sequence ID" value="KAJ3046980.1"/>
    <property type="molecule type" value="Genomic_DNA"/>
</dbReference>
<dbReference type="InterPro" id="IPR025697">
    <property type="entry name" value="CLU_dom"/>
</dbReference>
<dbReference type="Pfam" id="PF12807">
    <property type="entry name" value="eIF3_p135"/>
    <property type="match status" value="1"/>
</dbReference>
<feature type="compositionally biased region" description="Acidic residues" evidence="2">
    <location>
        <begin position="598"/>
        <end position="617"/>
    </location>
</feature>
<gene>
    <name evidence="4" type="primary">CLU1</name>
    <name evidence="4" type="ORF">HK097_000351</name>
</gene>
<evidence type="ECO:0000256" key="1">
    <source>
        <dbReference type="ARBA" id="ARBA00022490"/>
    </source>
</evidence>
<dbReference type="Pfam" id="PF13424">
    <property type="entry name" value="TPR_12"/>
    <property type="match status" value="2"/>
</dbReference>
<dbReference type="Gene3D" id="1.25.40.10">
    <property type="entry name" value="Tetratricopeptide repeat domain"/>
    <property type="match status" value="1"/>
</dbReference>